<dbReference type="EMBL" id="VAHF01000011">
    <property type="protein sequence ID" value="TXG50456.1"/>
    <property type="molecule type" value="Genomic_DNA"/>
</dbReference>
<proteinExistence type="predicted"/>
<dbReference type="AlphaFoldDB" id="A0A5C7H2F3"/>
<comment type="caution">
    <text evidence="2">The sequence shown here is derived from an EMBL/GenBank/DDBJ whole genome shotgun (WGS) entry which is preliminary data.</text>
</comment>
<dbReference type="Proteomes" id="UP000323000">
    <property type="component" value="Chromosome 11"/>
</dbReference>
<evidence type="ECO:0000313" key="3">
    <source>
        <dbReference type="Proteomes" id="UP000323000"/>
    </source>
</evidence>
<accession>A0A5C7H2F3</accession>
<gene>
    <name evidence="2" type="ORF">EZV62_022980</name>
</gene>
<keyword evidence="3" id="KW-1185">Reference proteome</keyword>
<organism evidence="2 3">
    <name type="scientific">Acer yangbiense</name>
    <dbReference type="NCBI Taxonomy" id="1000413"/>
    <lineage>
        <taxon>Eukaryota</taxon>
        <taxon>Viridiplantae</taxon>
        <taxon>Streptophyta</taxon>
        <taxon>Embryophyta</taxon>
        <taxon>Tracheophyta</taxon>
        <taxon>Spermatophyta</taxon>
        <taxon>Magnoliopsida</taxon>
        <taxon>eudicotyledons</taxon>
        <taxon>Gunneridae</taxon>
        <taxon>Pentapetalae</taxon>
        <taxon>rosids</taxon>
        <taxon>malvids</taxon>
        <taxon>Sapindales</taxon>
        <taxon>Sapindaceae</taxon>
        <taxon>Hippocastanoideae</taxon>
        <taxon>Acereae</taxon>
        <taxon>Acer</taxon>
    </lineage>
</organism>
<dbReference type="PANTHER" id="PTHR44259">
    <property type="entry name" value="OS07G0183000 PROTEIN-RELATED"/>
    <property type="match status" value="1"/>
</dbReference>
<dbReference type="Pfam" id="PF03478">
    <property type="entry name" value="Beta-prop_KIB1-4"/>
    <property type="match status" value="1"/>
</dbReference>
<dbReference type="InterPro" id="IPR050942">
    <property type="entry name" value="F-box_BR-signaling"/>
</dbReference>
<feature type="domain" description="KIB1-4 beta-propeller" evidence="1">
    <location>
        <begin position="81"/>
        <end position="344"/>
    </location>
</feature>
<dbReference type="InterPro" id="IPR005174">
    <property type="entry name" value="KIB1-4_b-propeller"/>
</dbReference>
<protein>
    <recommendedName>
        <fullName evidence="1">KIB1-4 beta-propeller domain-containing protein</fullName>
    </recommendedName>
</protein>
<name>A0A5C7H2F3_9ROSI</name>
<evidence type="ECO:0000313" key="2">
    <source>
        <dbReference type="EMBL" id="TXG50456.1"/>
    </source>
</evidence>
<evidence type="ECO:0000259" key="1">
    <source>
        <dbReference type="Pfam" id="PF03478"/>
    </source>
</evidence>
<dbReference type="OrthoDB" id="642536at2759"/>
<dbReference type="PANTHER" id="PTHR44259:SF108">
    <property type="entry name" value="F-BOX PROTEIN SKIP23-LIKE"/>
    <property type="match status" value="1"/>
</dbReference>
<reference evidence="3" key="1">
    <citation type="journal article" date="2019" name="Gigascience">
        <title>De novo genome assembly of the endangered Acer yangbiense, a plant species with extremely small populations endemic to Yunnan Province, China.</title>
        <authorList>
            <person name="Yang J."/>
            <person name="Wariss H.M."/>
            <person name="Tao L."/>
            <person name="Zhang R."/>
            <person name="Yun Q."/>
            <person name="Hollingsworth P."/>
            <person name="Dao Z."/>
            <person name="Luo G."/>
            <person name="Guo H."/>
            <person name="Ma Y."/>
            <person name="Sun W."/>
        </authorList>
    </citation>
    <scope>NUCLEOTIDE SEQUENCE [LARGE SCALE GENOMIC DNA]</scope>
    <source>
        <strain evidence="3">cv. Malutang</strain>
    </source>
</reference>
<sequence length="389" mass="44714">MRNWAQHNPDILEEIARRITLYEDFLVFGGVCNSWRSAAQKENFRFISRQVPYLMLPHQPTKRRGGGGGGIEDKLSELRAFFSLARYTTRYVYLPEAKGKRCLSSKGWLITIAKDLSMTLLHPFTRLQIKLPHIKSLRNWKESAVSIMYTMFIHKCLLSSNPSLTPDYITMIIYGGCGDIAYCRPGHEKWTTIETGGLTFFDMTYFKGTVYAIDCKGRIIACDLRGDYPIAKQVTELPQKLLKKACDYLYILESSGELLVISREGVSIHPITEGSDDYTYGTYEFRVFKVDIISTMTITWMEIKDLGNRALFLGYNSSVSIEASNFYKPNCIYFTDDCMGSYWEDEKGEEKIWEYITCMMEALPQYLLKAIHTALLIQQCGLNKVVFNF</sequence>